<gene>
    <name evidence="1" type="ORF">BRYFOR_09882</name>
</gene>
<protein>
    <submittedName>
        <fullName evidence="1">Uncharacterized protein</fullName>
    </submittedName>
</protein>
<evidence type="ECO:0000313" key="2">
    <source>
        <dbReference type="Proteomes" id="UP000005561"/>
    </source>
</evidence>
<dbReference type="AlphaFoldDB" id="C6LMI1"/>
<sequence>PGRHGRFAAVDGWVYTRPCKTENQDVLLRVPKTSYFRTRYREMSIPMAPSSEIFIDDILKKSLIFKEKRLDLIGRKLNYKACP</sequence>
<accession>C6LMI1</accession>
<comment type="caution">
    <text evidence="1">The sequence shown here is derived from an EMBL/GenBank/DDBJ whole genome shotgun (WGS) entry which is preliminary data.</text>
</comment>
<evidence type="ECO:0000313" key="1">
    <source>
        <dbReference type="EMBL" id="EET58178.1"/>
    </source>
</evidence>
<dbReference type="Proteomes" id="UP000005561">
    <property type="component" value="Unassembled WGS sequence"/>
</dbReference>
<keyword evidence="2" id="KW-1185">Reference proteome</keyword>
<dbReference type="EMBL" id="ACCL02000044">
    <property type="protein sequence ID" value="EET58178.1"/>
    <property type="molecule type" value="Genomic_DNA"/>
</dbReference>
<feature type="non-terminal residue" evidence="1">
    <location>
        <position position="1"/>
    </location>
</feature>
<proteinExistence type="predicted"/>
<name>C6LMI1_9FIRM</name>
<organism evidence="1 2">
    <name type="scientific">Marvinbryantia formatexigens DSM 14469</name>
    <dbReference type="NCBI Taxonomy" id="478749"/>
    <lineage>
        <taxon>Bacteria</taxon>
        <taxon>Bacillati</taxon>
        <taxon>Bacillota</taxon>
        <taxon>Clostridia</taxon>
        <taxon>Lachnospirales</taxon>
        <taxon>Lachnospiraceae</taxon>
        <taxon>Marvinbryantia</taxon>
    </lineage>
</organism>
<reference evidence="1" key="1">
    <citation type="submission" date="2009-07" db="EMBL/GenBank/DDBJ databases">
        <authorList>
            <person name="Weinstock G."/>
            <person name="Sodergren E."/>
            <person name="Clifton S."/>
            <person name="Fulton L."/>
            <person name="Fulton B."/>
            <person name="Courtney L."/>
            <person name="Fronick C."/>
            <person name="Harrison M."/>
            <person name="Strong C."/>
            <person name="Farmer C."/>
            <person name="Delahaunty K."/>
            <person name="Markovic C."/>
            <person name="Hall O."/>
            <person name="Minx P."/>
            <person name="Tomlinson C."/>
            <person name="Mitreva M."/>
            <person name="Nelson J."/>
            <person name="Hou S."/>
            <person name="Wollam A."/>
            <person name="Pepin K.H."/>
            <person name="Johnson M."/>
            <person name="Bhonagiri V."/>
            <person name="Nash W.E."/>
            <person name="Warren W."/>
            <person name="Chinwalla A."/>
            <person name="Mardis E.R."/>
            <person name="Wilson R.K."/>
        </authorList>
    </citation>
    <scope>NUCLEOTIDE SEQUENCE [LARGE SCALE GENOMIC DNA]</scope>
    <source>
        <strain evidence="1">DSM 14469</strain>
    </source>
</reference>
<dbReference type="RefSeq" id="WP_006864632.1">
    <property type="nucleotide sequence ID" value="NZ_ACCL02000044.1"/>
</dbReference>